<dbReference type="SUPFAM" id="SSF52172">
    <property type="entry name" value="CheY-like"/>
    <property type="match status" value="1"/>
</dbReference>
<dbReference type="PROSITE" id="PS50110">
    <property type="entry name" value="RESPONSE_REGULATORY"/>
    <property type="match status" value="1"/>
</dbReference>
<keyword evidence="5" id="KW-1185">Reference proteome</keyword>
<feature type="modified residue" description="4-aspartylphosphate" evidence="1">
    <location>
        <position position="58"/>
    </location>
</feature>
<proteinExistence type="predicted"/>
<dbReference type="AlphaFoldDB" id="A0A7G5XH95"/>
<dbReference type="PANTHER" id="PTHR37299">
    <property type="entry name" value="TRANSCRIPTIONAL REGULATOR-RELATED"/>
    <property type="match status" value="1"/>
</dbReference>
<gene>
    <name evidence="4" type="ORF">H4075_01220</name>
</gene>
<dbReference type="Pfam" id="PF04397">
    <property type="entry name" value="LytTR"/>
    <property type="match status" value="1"/>
</dbReference>
<feature type="domain" description="Response regulatory" evidence="2">
    <location>
        <begin position="5"/>
        <end position="118"/>
    </location>
</feature>
<dbReference type="InterPro" id="IPR011006">
    <property type="entry name" value="CheY-like_superfamily"/>
</dbReference>
<reference evidence="5" key="1">
    <citation type="submission" date="2020-08" db="EMBL/GenBank/DDBJ databases">
        <title>Lacibacter sp. S13-6-6 genome sequencing.</title>
        <authorList>
            <person name="Jin L."/>
        </authorList>
    </citation>
    <scope>NUCLEOTIDE SEQUENCE [LARGE SCALE GENOMIC DNA]</scope>
    <source>
        <strain evidence="5">S13-6-6</strain>
    </source>
</reference>
<evidence type="ECO:0000256" key="1">
    <source>
        <dbReference type="PROSITE-ProRule" id="PRU00169"/>
    </source>
</evidence>
<dbReference type="KEGG" id="lacs:H4075_01220"/>
<dbReference type="Proteomes" id="UP000515344">
    <property type="component" value="Chromosome"/>
</dbReference>
<evidence type="ECO:0000259" key="3">
    <source>
        <dbReference type="PROSITE" id="PS50930"/>
    </source>
</evidence>
<evidence type="ECO:0000259" key="2">
    <source>
        <dbReference type="PROSITE" id="PS50110"/>
    </source>
</evidence>
<dbReference type="SMART" id="SM00448">
    <property type="entry name" value="REC"/>
    <property type="match status" value="1"/>
</dbReference>
<evidence type="ECO:0000313" key="4">
    <source>
        <dbReference type="EMBL" id="QNA44848.1"/>
    </source>
</evidence>
<dbReference type="EMBL" id="CP060007">
    <property type="protein sequence ID" value="QNA44848.1"/>
    <property type="molecule type" value="Genomic_DNA"/>
</dbReference>
<dbReference type="PROSITE" id="PS50930">
    <property type="entry name" value="HTH_LYTTR"/>
    <property type="match status" value="1"/>
</dbReference>
<dbReference type="SMART" id="SM00850">
    <property type="entry name" value="LytTR"/>
    <property type="match status" value="1"/>
</dbReference>
<organism evidence="4 5">
    <name type="scientific">Lacibacter sediminis</name>
    <dbReference type="NCBI Taxonomy" id="2760713"/>
    <lineage>
        <taxon>Bacteria</taxon>
        <taxon>Pseudomonadati</taxon>
        <taxon>Bacteroidota</taxon>
        <taxon>Chitinophagia</taxon>
        <taxon>Chitinophagales</taxon>
        <taxon>Chitinophagaceae</taxon>
        <taxon>Lacibacter</taxon>
    </lineage>
</organism>
<evidence type="ECO:0000313" key="5">
    <source>
        <dbReference type="Proteomes" id="UP000515344"/>
    </source>
</evidence>
<dbReference type="GO" id="GO:0000156">
    <property type="term" value="F:phosphorelay response regulator activity"/>
    <property type="evidence" value="ECO:0007669"/>
    <property type="project" value="InterPro"/>
</dbReference>
<dbReference type="InterPro" id="IPR007492">
    <property type="entry name" value="LytTR_DNA-bd_dom"/>
</dbReference>
<dbReference type="GO" id="GO:0003677">
    <property type="term" value="F:DNA binding"/>
    <property type="evidence" value="ECO:0007669"/>
    <property type="project" value="InterPro"/>
</dbReference>
<dbReference type="InterPro" id="IPR046947">
    <property type="entry name" value="LytR-like"/>
</dbReference>
<dbReference type="InterPro" id="IPR001789">
    <property type="entry name" value="Sig_transdc_resp-reg_receiver"/>
</dbReference>
<name>A0A7G5XH95_9BACT</name>
<dbReference type="PANTHER" id="PTHR37299:SF1">
    <property type="entry name" value="STAGE 0 SPORULATION PROTEIN A HOMOLOG"/>
    <property type="match status" value="1"/>
</dbReference>
<keyword evidence="1" id="KW-0597">Phosphoprotein</keyword>
<feature type="domain" description="HTH LytTR-type" evidence="3">
    <location>
        <begin position="145"/>
        <end position="253"/>
    </location>
</feature>
<dbReference type="Gene3D" id="2.40.50.1020">
    <property type="entry name" value="LytTr DNA-binding domain"/>
    <property type="match status" value="1"/>
</dbReference>
<dbReference type="Gene3D" id="3.40.50.2300">
    <property type="match status" value="1"/>
</dbReference>
<dbReference type="RefSeq" id="WP_182803388.1">
    <property type="nucleotide sequence ID" value="NZ_CP060007.1"/>
</dbReference>
<accession>A0A7G5XH95</accession>
<dbReference type="Pfam" id="PF00072">
    <property type="entry name" value="Response_reg"/>
    <property type="match status" value="1"/>
</dbReference>
<sequence length="253" mass="29521">MNTKKIVIIEDEQLAAERLVILLKQYDPSIEIIKHLYSVEESIQWLSTNAHPDLLFLDIQLADGFCFDIFKQVNYSKPIIFTTAYHEYALDAFQLCSIDYLLKPVTAEALTKAMQKFIQLQSNFSVINYNQLSDFFDNASFKSRFLGKAGQRMFFVETSEVQFFQADDKIVYLVDKEGNKLTVDYTLDRLEGLLNPKEFFRLNRKYIARFSSIAQIKPYVNSRLKLLLRNGSKTEEVVLSRERVQEFKTWAEA</sequence>
<protein>
    <submittedName>
        <fullName evidence="4">Response regulator transcription factor</fullName>
    </submittedName>
</protein>